<evidence type="ECO:0000259" key="2">
    <source>
        <dbReference type="Pfam" id="PF11716"/>
    </source>
</evidence>
<dbReference type="EMBL" id="DXBY01000305">
    <property type="protein sequence ID" value="HIZ37611.1"/>
    <property type="molecule type" value="Genomic_DNA"/>
</dbReference>
<dbReference type="InterPro" id="IPR017520">
    <property type="entry name" value="CHP03086"/>
</dbReference>
<evidence type="ECO:0000313" key="4">
    <source>
        <dbReference type="Proteomes" id="UP000824037"/>
    </source>
</evidence>
<dbReference type="InterPro" id="IPR017517">
    <property type="entry name" value="Maleyloyr_isom"/>
</dbReference>
<dbReference type="AlphaFoldDB" id="A0A9D2J5P7"/>
<feature type="domain" description="Mycothiol-dependent maleylpyruvate isomerase metal-binding" evidence="2">
    <location>
        <begin position="6"/>
        <end position="128"/>
    </location>
</feature>
<dbReference type="GO" id="GO:0046872">
    <property type="term" value="F:metal ion binding"/>
    <property type="evidence" value="ECO:0007669"/>
    <property type="project" value="InterPro"/>
</dbReference>
<dbReference type="SUPFAM" id="SSF109854">
    <property type="entry name" value="DinB/YfiT-like putative metalloenzymes"/>
    <property type="match status" value="1"/>
</dbReference>
<dbReference type="Proteomes" id="UP000824037">
    <property type="component" value="Unassembled WGS sequence"/>
</dbReference>
<organism evidence="3 4">
    <name type="scientific">Candidatus Ruania gallistercoris</name>
    <dbReference type="NCBI Taxonomy" id="2838746"/>
    <lineage>
        <taxon>Bacteria</taxon>
        <taxon>Bacillati</taxon>
        <taxon>Actinomycetota</taxon>
        <taxon>Actinomycetes</taxon>
        <taxon>Micrococcales</taxon>
        <taxon>Ruaniaceae</taxon>
        <taxon>Ruania</taxon>
    </lineage>
</organism>
<protein>
    <submittedName>
        <fullName evidence="3">TIGR03086 family protein</fullName>
    </submittedName>
</protein>
<dbReference type="NCBIfam" id="TIGR03083">
    <property type="entry name" value="maleylpyruvate isomerase family mycothiol-dependent enzyme"/>
    <property type="match status" value="1"/>
</dbReference>
<dbReference type="Pfam" id="PF11716">
    <property type="entry name" value="MDMPI_N"/>
    <property type="match status" value="1"/>
</dbReference>
<sequence>MLLDLEPATRELARIVRHVADEQLSAPTPCAEMSVADLLDHIDGLAVAFTLAAEKAPPATGDDSPAEEASPAAGWRSRIPERLDRLAAAWRQETAWTGMTAAGGVDLPGEVAGVVALNEVVVHGWDVAAGTCQPFTSEPQLIEAALGFVRSAAEENPAGSPGLFGPPVPVPADAPPLGRLIALSGRDPEWTSPST</sequence>
<proteinExistence type="predicted"/>
<dbReference type="InterPro" id="IPR034660">
    <property type="entry name" value="DinB/YfiT-like"/>
</dbReference>
<dbReference type="Gene3D" id="1.20.120.450">
    <property type="entry name" value="dinb family like domain"/>
    <property type="match status" value="1"/>
</dbReference>
<gene>
    <name evidence="3" type="ORF">H9815_17680</name>
</gene>
<dbReference type="InterPro" id="IPR024344">
    <property type="entry name" value="MDMPI_metal-binding"/>
</dbReference>
<reference evidence="3" key="1">
    <citation type="journal article" date="2021" name="PeerJ">
        <title>Extensive microbial diversity within the chicken gut microbiome revealed by metagenomics and culture.</title>
        <authorList>
            <person name="Gilroy R."/>
            <person name="Ravi A."/>
            <person name="Getino M."/>
            <person name="Pursley I."/>
            <person name="Horton D.L."/>
            <person name="Alikhan N.F."/>
            <person name="Baker D."/>
            <person name="Gharbi K."/>
            <person name="Hall N."/>
            <person name="Watson M."/>
            <person name="Adriaenssens E.M."/>
            <person name="Foster-Nyarko E."/>
            <person name="Jarju S."/>
            <person name="Secka A."/>
            <person name="Antonio M."/>
            <person name="Oren A."/>
            <person name="Chaudhuri R.R."/>
            <person name="La Ragione R."/>
            <person name="Hildebrand F."/>
            <person name="Pallen M.J."/>
        </authorList>
    </citation>
    <scope>NUCLEOTIDE SEQUENCE</scope>
    <source>
        <strain evidence="3">ChiGjej4B4-7305</strain>
    </source>
</reference>
<comment type="caution">
    <text evidence="3">The sequence shown here is derived from an EMBL/GenBank/DDBJ whole genome shotgun (WGS) entry which is preliminary data.</text>
</comment>
<evidence type="ECO:0000313" key="3">
    <source>
        <dbReference type="EMBL" id="HIZ37611.1"/>
    </source>
</evidence>
<reference evidence="3" key="2">
    <citation type="submission" date="2021-04" db="EMBL/GenBank/DDBJ databases">
        <authorList>
            <person name="Gilroy R."/>
        </authorList>
    </citation>
    <scope>NUCLEOTIDE SEQUENCE</scope>
    <source>
        <strain evidence="3">ChiGjej4B4-7305</strain>
    </source>
</reference>
<feature type="region of interest" description="Disordered" evidence="1">
    <location>
        <begin position="56"/>
        <end position="76"/>
    </location>
</feature>
<name>A0A9D2J5P7_9MICO</name>
<evidence type="ECO:0000256" key="1">
    <source>
        <dbReference type="SAM" id="MobiDB-lite"/>
    </source>
</evidence>
<accession>A0A9D2J5P7</accession>
<dbReference type="NCBIfam" id="TIGR03086">
    <property type="entry name" value="TIGR03086 family metal-binding protein"/>
    <property type="match status" value="1"/>
</dbReference>